<organism evidence="3 4">
    <name type="scientific">Conyzicola lurida</name>
    <dbReference type="NCBI Taxonomy" id="1172621"/>
    <lineage>
        <taxon>Bacteria</taxon>
        <taxon>Bacillati</taxon>
        <taxon>Actinomycetota</taxon>
        <taxon>Actinomycetes</taxon>
        <taxon>Micrococcales</taxon>
        <taxon>Microbacteriaceae</taxon>
        <taxon>Conyzicola</taxon>
    </lineage>
</organism>
<gene>
    <name evidence="3" type="ORF">HD599_000805</name>
</gene>
<dbReference type="Proteomes" id="UP000536685">
    <property type="component" value="Unassembled WGS sequence"/>
</dbReference>
<keyword evidence="1" id="KW-1133">Transmembrane helix</keyword>
<dbReference type="PROSITE" id="PS50106">
    <property type="entry name" value="PDZ"/>
    <property type="match status" value="1"/>
</dbReference>
<comment type="caution">
    <text evidence="3">The sequence shown here is derived from an EMBL/GenBank/DDBJ whole genome shotgun (WGS) entry which is preliminary data.</text>
</comment>
<evidence type="ECO:0000256" key="1">
    <source>
        <dbReference type="SAM" id="Phobius"/>
    </source>
</evidence>
<dbReference type="GO" id="GO:0006508">
    <property type="term" value="P:proteolysis"/>
    <property type="evidence" value="ECO:0007669"/>
    <property type="project" value="InterPro"/>
</dbReference>
<protein>
    <submittedName>
        <fullName evidence="3">PDZ domain-containing protein</fullName>
    </submittedName>
</protein>
<dbReference type="SUPFAM" id="SSF54211">
    <property type="entry name" value="Ribosomal protein S5 domain 2-like"/>
    <property type="match status" value="1"/>
</dbReference>
<dbReference type="AlphaFoldDB" id="A0A841AKK4"/>
<feature type="domain" description="PDZ" evidence="2">
    <location>
        <begin position="134"/>
        <end position="216"/>
    </location>
</feature>
<dbReference type="InterPro" id="IPR001478">
    <property type="entry name" value="PDZ"/>
</dbReference>
<dbReference type="InterPro" id="IPR014721">
    <property type="entry name" value="Ribsml_uS5_D2-typ_fold_subgr"/>
</dbReference>
<keyword evidence="1" id="KW-0812">Transmembrane</keyword>
<proteinExistence type="predicted"/>
<dbReference type="InterPro" id="IPR020568">
    <property type="entry name" value="Ribosomal_Su5_D2-typ_SF"/>
</dbReference>
<dbReference type="GO" id="GO:0004176">
    <property type="term" value="F:ATP-dependent peptidase activity"/>
    <property type="evidence" value="ECO:0007669"/>
    <property type="project" value="InterPro"/>
</dbReference>
<dbReference type="InterPro" id="IPR008269">
    <property type="entry name" value="Lon_proteolytic"/>
</dbReference>
<evidence type="ECO:0000313" key="3">
    <source>
        <dbReference type="EMBL" id="MBB5842482.1"/>
    </source>
</evidence>
<dbReference type="SMART" id="SM00228">
    <property type="entry name" value="PDZ"/>
    <property type="match status" value="1"/>
</dbReference>
<evidence type="ECO:0000259" key="2">
    <source>
        <dbReference type="PROSITE" id="PS50106"/>
    </source>
</evidence>
<dbReference type="Pfam" id="PF13180">
    <property type="entry name" value="PDZ_2"/>
    <property type="match status" value="1"/>
</dbReference>
<feature type="transmembrane region" description="Helical" evidence="1">
    <location>
        <begin position="21"/>
        <end position="45"/>
    </location>
</feature>
<dbReference type="Gene3D" id="3.30.230.10">
    <property type="match status" value="1"/>
</dbReference>
<evidence type="ECO:0000313" key="4">
    <source>
        <dbReference type="Proteomes" id="UP000536685"/>
    </source>
</evidence>
<name>A0A841AKK4_9MICO</name>
<dbReference type="RefSeq" id="WP_184233856.1">
    <property type="nucleotide sequence ID" value="NZ_JACHMJ010000001.1"/>
</dbReference>
<keyword evidence="4" id="KW-1185">Reference proteome</keyword>
<dbReference type="Pfam" id="PF05362">
    <property type="entry name" value="Lon_C"/>
    <property type="match status" value="1"/>
</dbReference>
<dbReference type="GO" id="GO:0004252">
    <property type="term" value="F:serine-type endopeptidase activity"/>
    <property type="evidence" value="ECO:0007669"/>
    <property type="project" value="InterPro"/>
</dbReference>
<keyword evidence="1" id="KW-0472">Membrane</keyword>
<sequence length="370" mass="37969">MALFANSDLPAARRRSRASTVGWSLLGVSLAVTVVVALVPAPYVIEQPGPVFDVLGDVEVGGDTVPLIDIADAETYPTSGSLNMLTVSISGSRETPLNWFQVATAWFDTSKAVVPIDNVYPVGVTVEQSNEQSQIAMQNSQQEAVAAALTDLDYDFTTNLSVAGVNEGSPADGSLEAGDTIVSVNGETFTDVTGLQSTIAANGVDSPATVVVTRDGDEKTFEITPVMSEASTPTAILGITVQGDFDFPIDVTIQLEKVGGPSAGQMFALGIIDKLTPGELTGGQDVAGTGTITGEGVIGAIGGIRQKMYGAVRAGADYFLAPASNCDEVVGHVPDGLTVFAVGELSDSMAVLDALSTGASTDDLPTCTAE</sequence>
<accession>A0A841AKK4</accession>
<dbReference type="EMBL" id="JACHMJ010000001">
    <property type="protein sequence ID" value="MBB5842482.1"/>
    <property type="molecule type" value="Genomic_DNA"/>
</dbReference>
<reference evidence="3 4" key="1">
    <citation type="submission" date="2020-08" db="EMBL/GenBank/DDBJ databases">
        <title>Sequencing the genomes of 1000 actinobacteria strains.</title>
        <authorList>
            <person name="Klenk H.-P."/>
        </authorList>
    </citation>
    <scope>NUCLEOTIDE SEQUENCE [LARGE SCALE GENOMIC DNA]</scope>
    <source>
        <strain evidence="3 4">DSM 105784</strain>
    </source>
</reference>